<dbReference type="Gene3D" id="1.10.287.130">
    <property type="match status" value="1"/>
</dbReference>
<dbReference type="NCBIfam" id="TIGR00229">
    <property type="entry name" value="sensory_box"/>
    <property type="match status" value="1"/>
</dbReference>
<dbReference type="EC" id="2.7.13.3" evidence="3"/>
<dbReference type="PROSITE" id="PS50109">
    <property type="entry name" value="HIS_KIN"/>
    <property type="match status" value="1"/>
</dbReference>
<dbReference type="InterPro" id="IPR036097">
    <property type="entry name" value="HisK_dim/P_sf"/>
</dbReference>
<evidence type="ECO:0000256" key="4">
    <source>
        <dbReference type="ARBA" id="ARBA00022553"/>
    </source>
</evidence>
<dbReference type="SMART" id="SM00086">
    <property type="entry name" value="PAC"/>
    <property type="match status" value="3"/>
</dbReference>
<feature type="domain" description="PAC" evidence="17">
    <location>
        <begin position="518"/>
        <end position="571"/>
    </location>
</feature>
<dbReference type="SMART" id="SM00091">
    <property type="entry name" value="PAS"/>
    <property type="match status" value="3"/>
</dbReference>
<evidence type="ECO:0000256" key="10">
    <source>
        <dbReference type="ARBA" id="ARBA00022989"/>
    </source>
</evidence>
<dbReference type="InterPro" id="IPR036890">
    <property type="entry name" value="HATPase_C_sf"/>
</dbReference>
<dbReference type="Pfam" id="PF00512">
    <property type="entry name" value="HisKA"/>
    <property type="match status" value="1"/>
</dbReference>
<dbReference type="GO" id="GO:0016020">
    <property type="term" value="C:membrane"/>
    <property type="evidence" value="ECO:0007669"/>
    <property type="project" value="UniProtKB-SubCell"/>
</dbReference>
<dbReference type="Proteomes" id="UP000742631">
    <property type="component" value="Unassembled WGS sequence"/>
</dbReference>
<evidence type="ECO:0000313" key="19">
    <source>
        <dbReference type="Proteomes" id="UP000742631"/>
    </source>
</evidence>
<feature type="coiled-coil region" evidence="14">
    <location>
        <begin position="562"/>
        <end position="589"/>
    </location>
</feature>
<keyword evidence="12" id="KW-0472">Membrane</keyword>
<feature type="domain" description="Histidine kinase" evidence="15">
    <location>
        <begin position="596"/>
        <end position="823"/>
    </location>
</feature>
<dbReference type="PROSITE" id="PS50113">
    <property type="entry name" value="PAC"/>
    <property type="match status" value="3"/>
</dbReference>
<comment type="subcellular location">
    <subcellularLocation>
        <location evidence="2">Membrane</location>
    </subcellularLocation>
</comment>
<keyword evidence="7" id="KW-0547">Nucleotide-binding</keyword>
<evidence type="ECO:0000256" key="11">
    <source>
        <dbReference type="ARBA" id="ARBA00023012"/>
    </source>
</evidence>
<dbReference type="SUPFAM" id="SSF47384">
    <property type="entry name" value="Homodimeric domain of signal transducing histidine kinase"/>
    <property type="match status" value="1"/>
</dbReference>
<dbReference type="SUPFAM" id="SSF55781">
    <property type="entry name" value="GAF domain-like"/>
    <property type="match status" value="1"/>
</dbReference>
<dbReference type="GO" id="GO:0000155">
    <property type="term" value="F:phosphorelay sensor kinase activity"/>
    <property type="evidence" value="ECO:0007669"/>
    <property type="project" value="InterPro"/>
</dbReference>
<dbReference type="Pfam" id="PF01590">
    <property type="entry name" value="GAF"/>
    <property type="match status" value="1"/>
</dbReference>
<comment type="catalytic activity">
    <reaction evidence="1">
        <text>ATP + protein L-histidine = ADP + protein N-phospho-L-histidine.</text>
        <dbReference type="EC" id="2.7.13.3"/>
    </reaction>
</comment>
<keyword evidence="9" id="KW-0067">ATP-binding</keyword>
<dbReference type="InterPro" id="IPR005467">
    <property type="entry name" value="His_kinase_dom"/>
</dbReference>
<organism evidence="18 19">
    <name type="scientific">Methylorubrum populi</name>
    <dbReference type="NCBI Taxonomy" id="223967"/>
    <lineage>
        <taxon>Bacteria</taxon>
        <taxon>Pseudomonadati</taxon>
        <taxon>Pseudomonadota</taxon>
        <taxon>Alphaproteobacteria</taxon>
        <taxon>Hyphomicrobiales</taxon>
        <taxon>Methylobacteriaceae</taxon>
        <taxon>Methylorubrum</taxon>
    </lineage>
</organism>
<dbReference type="Gene3D" id="3.30.565.10">
    <property type="entry name" value="Histidine kinase-like ATPase, C-terminal domain"/>
    <property type="match status" value="1"/>
</dbReference>
<accession>A0A921E1A0</accession>
<keyword evidence="10" id="KW-1133">Transmembrane helix</keyword>
<dbReference type="FunFam" id="1.10.287.130:FF:000004">
    <property type="entry name" value="Ethylene receptor 1"/>
    <property type="match status" value="1"/>
</dbReference>
<dbReference type="PANTHER" id="PTHR45339">
    <property type="entry name" value="HYBRID SIGNAL TRANSDUCTION HISTIDINE KINASE J"/>
    <property type="match status" value="1"/>
</dbReference>
<evidence type="ECO:0000256" key="9">
    <source>
        <dbReference type="ARBA" id="ARBA00022840"/>
    </source>
</evidence>
<dbReference type="Gene3D" id="3.30.450.40">
    <property type="match status" value="1"/>
</dbReference>
<evidence type="ECO:0000256" key="8">
    <source>
        <dbReference type="ARBA" id="ARBA00022777"/>
    </source>
</evidence>
<dbReference type="GO" id="GO:0005524">
    <property type="term" value="F:ATP binding"/>
    <property type="evidence" value="ECO:0007669"/>
    <property type="project" value="UniProtKB-KW"/>
</dbReference>
<reference evidence="18" key="2">
    <citation type="submission" date="2021-09" db="EMBL/GenBank/DDBJ databases">
        <authorList>
            <person name="Gilroy R."/>
        </authorList>
    </citation>
    <scope>NUCLEOTIDE SEQUENCE</scope>
    <source>
        <strain evidence="18">316</strain>
    </source>
</reference>
<dbReference type="Pfam" id="PF00072">
    <property type="entry name" value="Response_reg"/>
    <property type="match status" value="1"/>
</dbReference>
<dbReference type="Pfam" id="PF08447">
    <property type="entry name" value="PAS_3"/>
    <property type="match status" value="3"/>
</dbReference>
<keyword evidence="8" id="KW-0418">Kinase</keyword>
<dbReference type="SUPFAM" id="SSF55874">
    <property type="entry name" value="ATPase domain of HSP90 chaperone/DNA topoisomerase II/histidine kinase"/>
    <property type="match status" value="1"/>
</dbReference>
<evidence type="ECO:0000256" key="13">
    <source>
        <dbReference type="PROSITE-ProRule" id="PRU00169"/>
    </source>
</evidence>
<dbReference type="InterPro" id="IPR001610">
    <property type="entry name" value="PAC"/>
</dbReference>
<evidence type="ECO:0000256" key="14">
    <source>
        <dbReference type="SAM" id="Coils"/>
    </source>
</evidence>
<evidence type="ECO:0000256" key="12">
    <source>
        <dbReference type="ARBA" id="ARBA00023136"/>
    </source>
</evidence>
<dbReference type="CDD" id="cd16922">
    <property type="entry name" value="HATPase_EvgS-ArcB-TorS-like"/>
    <property type="match status" value="1"/>
</dbReference>
<evidence type="ECO:0000256" key="6">
    <source>
        <dbReference type="ARBA" id="ARBA00022692"/>
    </source>
</evidence>
<feature type="domain" description="Response regulatory" evidence="16">
    <location>
        <begin position="848"/>
        <end position="970"/>
    </location>
</feature>
<dbReference type="SMART" id="SM00448">
    <property type="entry name" value="REC"/>
    <property type="match status" value="1"/>
</dbReference>
<dbReference type="InterPro" id="IPR001789">
    <property type="entry name" value="Sig_transdc_resp-reg_receiver"/>
</dbReference>
<dbReference type="InterPro" id="IPR003661">
    <property type="entry name" value="HisK_dim/P_dom"/>
</dbReference>
<dbReference type="Gene3D" id="3.30.450.20">
    <property type="entry name" value="PAS domain"/>
    <property type="match status" value="3"/>
</dbReference>
<keyword evidence="4 13" id="KW-0597">Phosphoprotein</keyword>
<keyword evidence="14" id="KW-0175">Coiled coil</keyword>
<dbReference type="InterPro" id="IPR029016">
    <property type="entry name" value="GAF-like_dom_sf"/>
</dbReference>
<dbReference type="CDD" id="cd17546">
    <property type="entry name" value="REC_hyHK_CKI1_RcsC-like"/>
    <property type="match status" value="1"/>
</dbReference>
<dbReference type="PANTHER" id="PTHR45339:SF5">
    <property type="entry name" value="HISTIDINE KINASE"/>
    <property type="match status" value="1"/>
</dbReference>
<dbReference type="InterPro" id="IPR000700">
    <property type="entry name" value="PAS-assoc_C"/>
</dbReference>
<dbReference type="EMBL" id="DYYG01000013">
    <property type="protein sequence ID" value="HJE23142.1"/>
    <property type="molecule type" value="Genomic_DNA"/>
</dbReference>
<dbReference type="SMART" id="SM00387">
    <property type="entry name" value="HATPase_c"/>
    <property type="match status" value="1"/>
</dbReference>
<dbReference type="InterPro" id="IPR011006">
    <property type="entry name" value="CheY-like_superfamily"/>
</dbReference>
<dbReference type="InterPro" id="IPR013655">
    <property type="entry name" value="PAS_fold_3"/>
</dbReference>
<feature type="domain" description="PAC" evidence="17">
    <location>
        <begin position="267"/>
        <end position="319"/>
    </location>
</feature>
<evidence type="ECO:0000256" key="3">
    <source>
        <dbReference type="ARBA" id="ARBA00012438"/>
    </source>
</evidence>
<keyword evidence="6" id="KW-0812">Transmembrane</keyword>
<keyword evidence="11" id="KW-0902">Two-component regulatory system</keyword>
<evidence type="ECO:0000259" key="15">
    <source>
        <dbReference type="PROSITE" id="PS50109"/>
    </source>
</evidence>
<name>A0A921E1A0_9HYPH</name>
<gene>
    <name evidence="18" type="ORF">K8W01_05735</name>
</gene>
<dbReference type="InterPro" id="IPR000014">
    <property type="entry name" value="PAS"/>
</dbReference>
<evidence type="ECO:0000313" key="18">
    <source>
        <dbReference type="EMBL" id="HJE23142.1"/>
    </source>
</evidence>
<dbReference type="CDD" id="cd00082">
    <property type="entry name" value="HisKA"/>
    <property type="match status" value="1"/>
</dbReference>
<evidence type="ECO:0000256" key="7">
    <source>
        <dbReference type="ARBA" id="ARBA00022741"/>
    </source>
</evidence>
<dbReference type="SMART" id="SM00388">
    <property type="entry name" value="HisKA"/>
    <property type="match status" value="1"/>
</dbReference>
<comment type="caution">
    <text evidence="18">The sequence shown here is derived from an EMBL/GenBank/DDBJ whole genome shotgun (WGS) entry which is preliminary data.</text>
</comment>
<dbReference type="AlphaFoldDB" id="A0A921E1A0"/>
<dbReference type="InterPro" id="IPR035965">
    <property type="entry name" value="PAS-like_dom_sf"/>
</dbReference>
<dbReference type="InterPro" id="IPR004358">
    <property type="entry name" value="Sig_transdc_His_kin-like_C"/>
</dbReference>
<dbReference type="SMART" id="SM00065">
    <property type="entry name" value="GAF"/>
    <property type="match status" value="1"/>
</dbReference>
<evidence type="ECO:0000256" key="2">
    <source>
        <dbReference type="ARBA" id="ARBA00004370"/>
    </source>
</evidence>
<dbReference type="Gene3D" id="3.40.50.2300">
    <property type="match status" value="1"/>
</dbReference>
<keyword evidence="5" id="KW-0808">Transferase</keyword>
<feature type="domain" description="PAC" evidence="17">
    <location>
        <begin position="392"/>
        <end position="446"/>
    </location>
</feature>
<sequence length="991" mass="107160">MTTGSASEAERLAALHELRILGSDPEAPFDAVCRTACRLFGVASAYVSLVDAERQWLKACAGAMPVQMPRAGSFCSRTIEQDAVLVIPDARRDPRFSGLDIVTGPPHVVFYAGAPLILRPGLRLGALCLVDPRPRGFTPADEQALRDLAEIVTAQLHLRRDNLAYANERALRQIHESTIRAQGAEIERRAAANSLLTMAEEIAQVGHWRESFADGHPIYSESLLRIAGLDPAASSAEHPNLAQLCHPEDRERIRVITAAAIAGGHDFEFQGRLMRPDGAPRDVMVRGTCKKDEDGRTSGLFGILMDVTDRLQVQAEMRRSELRYRSLADALPLLVWTIDPESGEATYANARFEEYYGPIGAERTQRIARNHPDDAAAMEAAWQAARASGQGYDGQWRLRAKDGSYRWHKLSVTPIRSPADPAVITEWIGTALDIDEIVSARLAVEDSGRLLGIALEGAEAGTFDWDLHTGIGLLSPESVHLYGLGETGGPRSLSASEWTATIHPDDVVDTWNRIHQAVDNRTRFTAEYRVGKRWLYSSGRTLYDGAGRPYRMLGLHLDVTERKAAEAALRAVTAEAQAATAEAERASAAKSEFLAAMSHEIRTPLNGILGYANLLLERPGHDPEDRRRLELIRVSGEALLTVVNDVLDVSKIEAGQFELDPLPFSLLELIDDTVAIMRGSTLKSAVAIETRIDPHLPTTVIGDANRLRQVLFNLLNNAVKFTSAGSVTLTVRREGQQPLASGEIADALRFEIADTGIGIAPTQRHRLFKPFSQVDGSISRRFGGSGLGLAICHRLVSMMGGKIGVESSEGVGSTFWFTLALPRGASPSTESPSGSPAQDGQASAMPARILLVEDLPINQTLACAVLEAQGYRVDVASDGAEAIAAIEATSGTTDPYAVVLMDVQMPGMDGLTATRRIRAMAGPAAFLPIVAMTANVLDGQVQELIAAGMDDHVGKPFKRVHLCAAIERWRAVGAARAQEAVAARPNLEAKS</sequence>
<protein>
    <recommendedName>
        <fullName evidence="3">histidine kinase</fullName>
        <ecNumber evidence="3">2.7.13.3</ecNumber>
    </recommendedName>
</protein>
<dbReference type="SUPFAM" id="SSF52172">
    <property type="entry name" value="CheY-like"/>
    <property type="match status" value="1"/>
</dbReference>
<dbReference type="CDD" id="cd00130">
    <property type="entry name" value="PAS"/>
    <property type="match status" value="3"/>
</dbReference>
<dbReference type="Pfam" id="PF02518">
    <property type="entry name" value="HATPase_c"/>
    <property type="match status" value="1"/>
</dbReference>
<evidence type="ECO:0000256" key="5">
    <source>
        <dbReference type="ARBA" id="ARBA00022679"/>
    </source>
</evidence>
<proteinExistence type="predicted"/>
<evidence type="ECO:0000259" key="16">
    <source>
        <dbReference type="PROSITE" id="PS50110"/>
    </source>
</evidence>
<dbReference type="PRINTS" id="PR00344">
    <property type="entry name" value="BCTRLSENSOR"/>
</dbReference>
<dbReference type="Gene3D" id="2.10.70.100">
    <property type="match status" value="1"/>
</dbReference>
<evidence type="ECO:0000259" key="17">
    <source>
        <dbReference type="PROSITE" id="PS50113"/>
    </source>
</evidence>
<reference evidence="18" key="1">
    <citation type="journal article" date="2021" name="PeerJ">
        <title>Extensive microbial diversity within the chicken gut microbiome revealed by metagenomics and culture.</title>
        <authorList>
            <person name="Gilroy R."/>
            <person name="Ravi A."/>
            <person name="Getino M."/>
            <person name="Pursley I."/>
            <person name="Horton D.L."/>
            <person name="Alikhan N.F."/>
            <person name="Baker D."/>
            <person name="Gharbi K."/>
            <person name="Hall N."/>
            <person name="Watson M."/>
            <person name="Adriaenssens E.M."/>
            <person name="Foster-Nyarko E."/>
            <person name="Jarju S."/>
            <person name="Secka A."/>
            <person name="Antonio M."/>
            <person name="Oren A."/>
            <person name="Chaudhuri R.R."/>
            <person name="La Ragione R."/>
            <person name="Hildebrand F."/>
            <person name="Pallen M.J."/>
        </authorList>
    </citation>
    <scope>NUCLEOTIDE SEQUENCE</scope>
    <source>
        <strain evidence="18">316</strain>
    </source>
</reference>
<dbReference type="InterPro" id="IPR003018">
    <property type="entry name" value="GAF"/>
</dbReference>
<feature type="modified residue" description="4-aspartylphosphate" evidence="13">
    <location>
        <position position="902"/>
    </location>
</feature>
<dbReference type="FunFam" id="3.30.565.10:FF:000010">
    <property type="entry name" value="Sensor histidine kinase RcsC"/>
    <property type="match status" value="1"/>
</dbReference>
<evidence type="ECO:0000256" key="1">
    <source>
        <dbReference type="ARBA" id="ARBA00000085"/>
    </source>
</evidence>
<dbReference type="InterPro" id="IPR003594">
    <property type="entry name" value="HATPase_dom"/>
</dbReference>
<dbReference type="PROSITE" id="PS50110">
    <property type="entry name" value="RESPONSE_REGULATORY"/>
    <property type="match status" value="1"/>
</dbReference>
<dbReference type="SUPFAM" id="SSF55785">
    <property type="entry name" value="PYP-like sensor domain (PAS domain)"/>
    <property type="match status" value="3"/>
</dbReference>